<keyword evidence="3" id="KW-1185">Reference proteome</keyword>
<organism evidence="2 3">
    <name type="scientific">Nonomuraea africana</name>
    <dbReference type="NCBI Taxonomy" id="46171"/>
    <lineage>
        <taxon>Bacteria</taxon>
        <taxon>Bacillati</taxon>
        <taxon>Actinomycetota</taxon>
        <taxon>Actinomycetes</taxon>
        <taxon>Streptosporangiales</taxon>
        <taxon>Streptosporangiaceae</taxon>
        <taxon>Nonomuraea</taxon>
    </lineage>
</organism>
<evidence type="ECO:0000313" key="2">
    <source>
        <dbReference type="EMBL" id="MBE1566579.1"/>
    </source>
</evidence>
<feature type="compositionally biased region" description="Basic and acidic residues" evidence="1">
    <location>
        <begin position="293"/>
        <end position="302"/>
    </location>
</feature>
<feature type="compositionally biased region" description="Polar residues" evidence="1">
    <location>
        <begin position="273"/>
        <end position="288"/>
    </location>
</feature>
<proteinExistence type="predicted"/>
<feature type="compositionally biased region" description="Polar residues" evidence="1">
    <location>
        <begin position="34"/>
        <end position="48"/>
    </location>
</feature>
<accession>A0ABR9KX28</accession>
<gene>
    <name evidence="2" type="ORF">H4W81_009451</name>
</gene>
<sequence>MTFVPVENLTDSDDETAVEETPPPTIESAPADSAQPTSTPAEGTSSAPGRTALVGGLSTAVLVATGLYELAGVGGLAASGAAVVGGGALYVAHRRGALLRKRPGGREGATGGAAASRKSRAARAGRAEAAHASPAGGRPARRRSRLGRAAQENFPYGKVQKARRSRGSTSRNGSTAASSTGRRSERTQRFVHARQAGRTMARWVNRRTGRREHRTARTRRFRPAMSRLVARLHAWDTDTGLGLYALLARLVARARRLLGKSPAAGQPGDVADPTSTSEASPTGETPTGQPKPDQAKHDRPRTEPPAYRTRSPRMSSITYSAIGENPLVLMSVEMITAGTQYDVPRMMDLAAHMDAMYQVPENLAVAVTRFGQRLQATHPIHAAVIEEFAHVVKGFSAVIAPARQLAVTFRSAHAEDIARHDAPRVNEHKWDINA</sequence>
<feature type="region of interest" description="Disordered" evidence="1">
    <location>
        <begin position="101"/>
        <end position="195"/>
    </location>
</feature>
<dbReference type="Proteomes" id="UP000661607">
    <property type="component" value="Unassembled WGS sequence"/>
</dbReference>
<protein>
    <submittedName>
        <fullName evidence="2">Uncharacterized protein</fullName>
    </submittedName>
</protein>
<feature type="region of interest" description="Disordered" evidence="1">
    <location>
        <begin position="1"/>
        <end position="50"/>
    </location>
</feature>
<evidence type="ECO:0000313" key="3">
    <source>
        <dbReference type="Proteomes" id="UP000661607"/>
    </source>
</evidence>
<evidence type="ECO:0000256" key="1">
    <source>
        <dbReference type="SAM" id="MobiDB-lite"/>
    </source>
</evidence>
<dbReference type="EMBL" id="JADBEF010000002">
    <property type="protein sequence ID" value="MBE1566579.1"/>
    <property type="molecule type" value="Genomic_DNA"/>
</dbReference>
<name>A0ABR9KX28_9ACTN</name>
<reference evidence="2 3" key="1">
    <citation type="submission" date="2020-10" db="EMBL/GenBank/DDBJ databases">
        <title>Sequencing the genomes of 1000 actinobacteria strains.</title>
        <authorList>
            <person name="Klenk H.-P."/>
        </authorList>
    </citation>
    <scope>NUCLEOTIDE SEQUENCE [LARGE SCALE GENOMIC DNA]</scope>
    <source>
        <strain evidence="2 3">DSM 43748</strain>
    </source>
</reference>
<dbReference type="RefSeq" id="WP_192781580.1">
    <property type="nucleotide sequence ID" value="NZ_BAAASY010000032.1"/>
</dbReference>
<comment type="caution">
    <text evidence="2">The sequence shown here is derived from an EMBL/GenBank/DDBJ whole genome shotgun (WGS) entry which is preliminary data.</text>
</comment>
<feature type="region of interest" description="Disordered" evidence="1">
    <location>
        <begin position="260"/>
        <end position="313"/>
    </location>
</feature>